<keyword evidence="3" id="KW-1185">Reference proteome</keyword>
<reference evidence="1 3" key="2">
    <citation type="journal article" date="2018" name="Plant J.">
        <title>The Physcomitrella patens chromosome-scale assembly reveals moss genome structure and evolution.</title>
        <authorList>
            <person name="Lang D."/>
            <person name="Ullrich K.K."/>
            <person name="Murat F."/>
            <person name="Fuchs J."/>
            <person name="Jenkins J."/>
            <person name="Haas F.B."/>
            <person name="Piednoel M."/>
            <person name="Gundlach H."/>
            <person name="Van Bel M."/>
            <person name="Meyberg R."/>
            <person name="Vives C."/>
            <person name="Morata J."/>
            <person name="Symeonidi A."/>
            <person name="Hiss M."/>
            <person name="Muchero W."/>
            <person name="Kamisugi Y."/>
            <person name="Saleh O."/>
            <person name="Blanc G."/>
            <person name="Decker E.L."/>
            <person name="van Gessel N."/>
            <person name="Grimwood J."/>
            <person name="Hayes R.D."/>
            <person name="Graham S.W."/>
            <person name="Gunter L.E."/>
            <person name="McDaniel S.F."/>
            <person name="Hoernstein S.N.W."/>
            <person name="Larsson A."/>
            <person name="Li F.W."/>
            <person name="Perroud P.F."/>
            <person name="Phillips J."/>
            <person name="Ranjan P."/>
            <person name="Rokshar D.S."/>
            <person name="Rothfels C.J."/>
            <person name="Schneider L."/>
            <person name="Shu S."/>
            <person name="Stevenson D.W."/>
            <person name="Thummler F."/>
            <person name="Tillich M."/>
            <person name="Villarreal Aguilar J.C."/>
            <person name="Widiez T."/>
            <person name="Wong G.K."/>
            <person name="Wymore A."/>
            <person name="Zhang Y."/>
            <person name="Zimmer A.D."/>
            <person name="Quatrano R.S."/>
            <person name="Mayer K.F.X."/>
            <person name="Goodstein D."/>
            <person name="Casacuberta J.M."/>
            <person name="Vandepoele K."/>
            <person name="Reski R."/>
            <person name="Cuming A.C."/>
            <person name="Tuskan G.A."/>
            <person name="Maumus F."/>
            <person name="Salse J."/>
            <person name="Schmutz J."/>
            <person name="Rensing S.A."/>
        </authorList>
    </citation>
    <scope>NUCLEOTIDE SEQUENCE [LARGE SCALE GENOMIC DNA]</scope>
    <source>
        <strain evidence="2 3">cv. Gransden 2004</strain>
    </source>
</reference>
<dbReference type="InParanoid" id="A0A2K1IMW5"/>
<protein>
    <submittedName>
        <fullName evidence="1 2">Uncharacterized protein</fullName>
    </submittedName>
</protein>
<dbReference type="Proteomes" id="UP000006727">
    <property type="component" value="Chromosome 22"/>
</dbReference>
<accession>A0A2K1IMW5</accession>
<organism evidence="1">
    <name type="scientific">Physcomitrium patens</name>
    <name type="common">Spreading-leaved earth moss</name>
    <name type="synonym">Physcomitrella patens</name>
    <dbReference type="NCBI Taxonomy" id="3218"/>
    <lineage>
        <taxon>Eukaryota</taxon>
        <taxon>Viridiplantae</taxon>
        <taxon>Streptophyta</taxon>
        <taxon>Embryophyta</taxon>
        <taxon>Bryophyta</taxon>
        <taxon>Bryophytina</taxon>
        <taxon>Bryopsida</taxon>
        <taxon>Funariidae</taxon>
        <taxon>Funariales</taxon>
        <taxon>Funariaceae</taxon>
        <taxon>Physcomitrium</taxon>
    </lineage>
</organism>
<dbReference type="EnsemblPlants" id="Pp3c22_9220V3.2">
    <property type="protein sequence ID" value="PAC:32905137.CDS.1"/>
    <property type="gene ID" value="Pp3c22_9220"/>
</dbReference>
<reference evidence="1 3" key="1">
    <citation type="journal article" date="2008" name="Science">
        <title>The Physcomitrella genome reveals evolutionary insights into the conquest of land by plants.</title>
        <authorList>
            <person name="Rensing S."/>
            <person name="Lang D."/>
            <person name="Zimmer A."/>
            <person name="Terry A."/>
            <person name="Salamov A."/>
            <person name="Shapiro H."/>
            <person name="Nishiyama T."/>
            <person name="Perroud P.-F."/>
            <person name="Lindquist E."/>
            <person name="Kamisugi Y."/>
            <person name="Tanahashi T."/>
            <person name="Sakakibara K."/>
            <person name="Fujita T."/>
            <person name="Oishi K."/>
            <person name="Shin-I T."/>
            <person name="Kuroki Y."/>
            <person name="Toyoda A."/>
            <person name="Suzuki Y."/>
            <person name="Hashimoto A."/>
            <person name="Yamaguchi K."/>
            <person name="Sugano A."/>
            <person name="Kohara Y."/>
            <person name="Fujiyama A."/>
            <person name="Anterola A."/>
            <person name="Aoki S."/>
            <person name="Ashton N."/>
            <person name="Barbazuk W.B."/>
            <person name="Barker E."/>
            <person name="Bennetzen J."/>
            <person name="Bezanilla M."/>
            <person name="Blankenship R."/>
            <person name="Cho S.H."/>
            <person name="Dutcher S."/>
            <person name="Estelle M."/>
            <person name="Fawcett J.A."/>
            <person name="Gundlach H."/>
            <person name="Hanada K."/>
            <person name="Heyl A."/>
            <person name="Hicks K.A."/>
            <person name="Hugh J."/>
            <person name="Lohr M."/>
            <person name="Mayer K."/>
            <person name="Melkozernov A."/>
            <person name="Murata T."/>
            <person name="Nelson D."/>
            <person name="Pils B."/>
            <person name="Prigge M."/>
            <person name="Reiss B."/>
            <person name="Renner T."/>
            <person name="Rombauts S."/>
            <person name="Rushton P."/>
            <person name="Sanderfoot A."/>
            <person name="Schween G."/>
            <person name="Shiu S.-H."/>
            <person name="Stueber K."/>
            <person name="Theodoulou F.L."/>
            <person name="Tu H."/>
            <person name="Van de Peer Y."/>
            <person name="Verrier P.J."/>
            <person name="Waters E."/>
            <person name="Wood A."/>
            <person name="Yang L."/>
            <person name="Cove D."/>
            <person name="Cuming A."/>
            <person name="Hasebe M."/>
            <person name="Lucas S."/>
            <person name="Mishler D.B."/>
            <person name="Reski R."/>
            <person name="Grigoriev I."/>
            <person name="Quatrano R.S."/>
            <person name="Boore J.L."/>
        </authorList>
    </citation>
    <scope>NUCLEOTIDE SEQUENCE [LARGE SCALE GENOMIC DNA]</scope>
    <source>
        <strain evidence="2 3">cv. Gransden 2004</strain>
    </source>
</reference>
<evidence type="ECO:0000313" key="2">
    <source>
        <dbReference type="EnsemblPlants" id="PAC:32905136.CDS.1"/>
    </source>
</evidence>
<evidence type="ECO:0000313" key="1">
    <source>
        <dbReference type="EMBL" id="PNR30614.1"/>
    </source>
</evidence>
<reference evidence="2" key="3">
    <citation type="submission" date="2020-12" db="UniProtKB">
        <authorList>
            <consortium name="EnsemblPlants"/>
        </authorList>
    </citation>
    <scope>IDENTIFICATION</scope>
</reference>
<dbReference type="EMBL" id="ABEU02000022">
    <property type="protein sequence ID" value="PNR30614.1"/>
    <property type="molecule type" value="Genomic_DNA"/>
</dbReference>
<proteinExistence type="predicted"/>
<dbReference type="Gramene" id="Pp3c22_9220V3.1">
    <property type="protein sequence ID" value="PAC:32905136.CDS.1"/>
    <property type="gene ID" value="Pp3c22_9220"/>
</dbReference>
<dbReference type="Gramene" id="Pp3c22_9220V3.2">
    <property type="protein sequence ID" value="PAC:32905137.CDS.1"/>
    <property type="gene ID" value="Pp3c22_9220"/>
</dbReference>
<dbReference type="AlphaFoldDB" id="A0A2K1IMW5"/>
<dbReference type="EnsemblPlants" id="Pp3c22_9220V3.1">
    <property type="protein sequence ID" value="PAC:32905136.CDS.1"/>
    <property type="gene ID" value="Pp3c22_9220"/>
</dbReference>
<gene>
    <name evidence="1" type="ORF">PHYPA_026930</name>
</gene>
<name>A0A2K1IMW5_PHYPA</name>
<evidence type="ECO:0000313" key="3">
    <source>
        <dbReference type="Proteomes" id="UP000006727"/>
    </source>
</evidence>
<sequence>MQCKQVSRRAGAAVLADRSMDHSCAGTTTKMVLIIPLHVDLDCQRMWGIGSPPPGLPAACLPAPAPASLYLDKLKRRGCRDAWKERTILALLHPLTVRYSSDLGILNPLPAPFQLGGRENGIQFLELGLAGQLDALDSMQSIVLLHLSSSSAAAAAASSSSTTAACTTTVMEVWVKTGCG</sequence>
<dbReference type="PaxDb" id="3218-PP1S12_43V6.1"/>